<dbReference type="GO" id="GO:0016787">
    <property type="term" value="F:hydrolase activity"/>
    <property type="evidence" value="ECO:0007669"/>
    <property type="project" value="UniProtKB-KW"/>
</dbReference>
<feature type="domain" description="GH15-like" evidence="1">
    <location>
        <begin position="270"/>
        <end position="628"/>
    </location>
</feature>
<evidence type="ECO:0000313" key="4">
    <source>
        <dbReference type="Proteomes" id="UP000305109"/>
    </source>
</evidence>
<dbReference type="Pfam" id="PF00723">
    <property type="entry name" value="Glyco_hydro_15"/>
    <property type="match status" value="1"/>
</dbReference>
<accession>A0ABY2RQ12</accession>
<reference evidence="3 4" key="1">
    <citation type="submission" date="2019-04" db="EMBL/GenBank/DDBJ databases">
        <title>Rhodococcus oryzae sp. nov., a novel actinomycete isolated from rhizosphere soil of rice (Oryza sativa L.).</title>
        <authorList>
            <person name="Li C."/>
        </authorList>
    </citation>
    <scope>NUCLEOTIDE SEQUENCE [LARGE SCALE GENOMIC DNA]</scope>
    <source>
        <strain evidence="3 4">NEAU-CX67</strain>
    </source>
</reference>
<sequence length="636" mass="69962">MGVQITHSRRAPAYLHRAQAPRRTRRRAAMMSEFPPIADFAFLSDCQTSALVAPDGSVEWLCIPRPDSPSVFGALLDRSAGSFRFGPSHVLTPSQRRYLPGSMVLETTWCLPTGTLVVRDALVMGPWNGTTRSDEYRRPPADHVAQDMLLRTAECIEGSVEITVNCMPLFEYGRSTGTWTYSGEGYESATCSAGELTLTLTSNLRLTFGSARAGTRTELSAGDTAFVALSWNGLSVTNVEDATGLLDNTDRAWRDWIRKGDFPDHRWRPYLERSALTLKGLTYAPSGALMAAATTSLPETPGGERNWDYRYTWVRDSAFMLHALFELGYDWVAFEYFAFLIDAAASGPMQIMYGLGGERDLTEHTLDHLTGYDGASPVRIGNGAWNQRQHDMWGMLIESVATHVRHASQLGPPAWALVTQLVDSAIDVYRKPDRGIWEVRGEPRHFTASKVMCWVAADRGASMAADRGAGELAERWRQAADEIHADVCANGVDARGVFVQHYDTTALDASALLIPIMGFLPPEDDRVRATVLAIADELTTDGLVLRYRTEETDDGLSGEEGTFTICSFWLVSALAMIGEVDRARMLCEKLLSFASPLHLYAEEIESSSGRHLGNFPQAFTHLALIDAVTSVIKAGG</sequence>
<evidence type="ECO:0000313" key="3">
    <source>
        <dbReference type="EMBL" id="TJZ79285.1"/>
    </source>
</evidence>
<dbReference type="InterPro" id="IPR008928">
    <property type="entry name" value="6-hairpin_glycosidase_sf"/>
</dbReference>
<gene>
    <name evidence="3" type="ORF">FCG67_06480</name>
</gene>
<comment type="caution">
    <text evidence="3">The sequence shown here is derived from an EMBL/GenBank/DDBJ whole genome shotgun (WGS) entry which is preliminary data.</text>
</comment>
<dbReference type="RefSeq" id="WP_136908270.1">
    <property type="nucleotide sequence ID" value="NZ_SUMD01000003.1"/>
</dbReference>
<keyword evidence="3" id="KW-0378">Hydrolase</keyword>
<dbReference type="InterPro" id="IPR011613">
    <property type="entry name" value="GH15-like"/>
</dbReference>
<dbReference type="Pfam" id="PF19291">
    <property type="entry name" value="TREH_N"/>
    <property type="match status" value="1"/>
</dbReference>
<dbReference type="Proteomes" id="UP000305109">
    <property type="component" value="Unassembled WGS sequence"/>
</dbReference>
<evidence type="ECO:0000259" key="1">
    <source>
        <dbReference type="Pfam" id="PF00723"/>
    </source>
</evidence>
<dbReference type="InterPro" id="IPR045582">
    <property type="entry name" value="Trehalase-like_N"/>
</dbReference>
<feature type="domain" description="Trehalase-like N-terminal" evidence="2">
    <location>
        <begin position="26"/>
        <end position="110"/>
    </location>
</feature>
<name>A0ABY2RQ12_9NOCA</name>
<dbReference type="Gene3D" id="1.50.10.10">
    <property type="match status" value="1"/>
</dbReference>
<dbReference type="SUPFAM" id="SSF48208">
    <property type="entry name" value="Six-hairpin glycosidases"/>
    <property type="match status" value="1"/>
</dbReference>
<dbReference type="PANTHER" id="PTHR31616:SF10">
    <property type="entry name" value="TREHALASE"/>
    <property type="match status" value="1"/>
</dbReference>
<evidence type="ECO:0000259" key="2">
    <source>
        <dbReference type="Pfam" id="PF19291"/>
    </source>
</evidence>
<organism evidence="3 4">
    <name type="scientific">Rhodococcus oryzae</name>
    <dbReference type="NCBI Taxonomy" id="2571143"/>
    <lineage>
        <taxon>Bacteria</taxon>
        <taxon>Bacillati</taxon>
        <taxon>Actinomycetota</taxon>
        <taxon>Actinomycetes</taxon>
        <taxon>Mycobacteriales</taxon>
        <taxon>Nocardiaceae</taxon>
        <taxon>Rhodococcus</taxon>
    </lineage>
</organism>
<dbReference type="EMBL" id="SUMD01000003">
    <property type="protein sequence ID" value="TJZ79285.1"/>
    <property type="molecule type" value="Genomic_DNA"/>
</dbReference>
<keyword evidence="4" id="KW-1185">Reference proteome</keyword>
<protein>
    <submittedName>
        <fullName evidence="3">Glycoside hydrolase family 15 protein</fullName>
    </submittedName>
</protein>
<proteinExistence type="predicted"/>
<dbReference type="PANTHER" id="PTHR31616">
    <property type="entry name" value="TREHALASE"/>
    <property type="match status" value="1"/>
</dbReference>
<dbReference type="InterPro" id="IPR012341">
    <property type="entry name" value="6hp_glycosidase-like_sf"/>
</dbReference>